<dbReference type="GO" id="GO:0046872">
    <property type="term" value="F:metal ion binding"/>
    <property type="evidence" value="ECO:0007669"/>
    <property type="project" value="UniProtKB-KW"/>
</dbReference>
<evidence type="ECO:0000313" key="16">
    <source>
        <dbReference type="Proteomes" id="UP000595618"/>
    </source>
</evidence>
<comment type="subcellular location">
    <subcellularLocation>
        <location evidence="4">Cytoplasm</location>
    </subcellularLocation>
</comment>
<keyword evidence="9 12" id="KW-0255">Endonuclease</keyword>
<keyword evidence="6" id="KW-0963">Cytoplasm</keyword>
<comment type="similarity">
    <text evidence="5 13">Belongs to the RNase HII family.</text>
</comment>
<comment type="function">
    <text evidence="3 13">Endonuclease that specifically degrades the RNA of RNA-DNA hybrids.</text>
</comment>
<keyword evidence="8 12" id="KW-0479">Metal-binding</keyword>
<dbReference type="GO" id="GO:0006298">
    <property type="term" value="P:mismatch repair"/>
    <property type="evidence" value="ECO:0007669"/>
    <property type="project" value="TreeGrafter"/>
</dbReference>
<keyword evidence="10 12" id="KW-0378">Hydrolase</keyword>
<comment type="cofactor">
    <cofactor evidence="2">
        <name>Mg(2+)</name>
        <dbReference type="ChEBI" id="CHEBI:18420"/>
    </cofactor>
</comment>
<dbReference type="InterPro" id="IPR024567">
    <property type="entry name" value="RNase_HII/HIII_dom"/>
</dbReference>
<dbReference type="GO" id="GO:0005737">
    <property type="term" value="C:cytoplasm"/>
    <property type="evidence" value="ECO:0007669"/>
    <property type="project" value="UniProtKB-SubCell"/>
</dbReference>
<dbReference type="Pfam" id="PF01351">
    <property type="entry name" value="RNase_HII"/>
    <property type="match status" value="1"/>
</dbReference>
<evidence type="ECO:0000256" key="11">
    <source>
        <dbReference type="ARBA" id="ARBA00023211"/>
    </source>
</evidence>
<dbReference type="EC" id="3.1.26.4" evidence="13"/>
<evidence type="ECO:0000256" key="8">
    <source>
        <dbReference type="ARBA" id="ARBA00022723"/>
    </source>
</evidence>
<dbReference type="PANTHER" id="PTHR10954">
    <property type="entry name" value="RIBONUCLEASE H2 SUBUNIT A"/>
    <property type="match status" value="1"/>
</dbReference>
<dbReference type="GO" id="GO:0043137">
    <property type="term" value="P:DNA replication, removal of RNA primer"/>
    <property type="evidence" value="ECO:0007669"/>
    <property type="project" value="TreeGrafter"/>
</dbReference>
<evidence type="ECO:0000256" key="1">
    <source>
        <dbReference type="ARBA" id="ARBA00000077"/>
    </source>
</evidence>
<feature type="binding site" evidence="12">
    <location>
        <position position="135"/>
    </location>
    <ligand>
        <name>a divalent metal cation</name>
        <dbReference type="ChEBI" id="CHEBI:60240"/>
    </ligand>
</feature>
<dbReference type="GO" id="GO:0032299">
    <property type="term" value="C:ribonuclease H2 complex"/>
    <property type="evidence" value="ECO:0007669"/>
    <property type="project" value="TreeGrafter"/>
</dbReference>
<evidence type="ECO:0000259" key="14">
    <source>
        <dbReference type="PROSITE" id="PS51975"/>
    </source>
</evidence>
<protein>
    <recommendedName>
        <fullName evidence="13">Ribonuclease</fullName>
        <ecNumber evidence="13">3.1.26.4</ecNumber>
    </recommendedName>
</protein>
<evidence type="ECO:0000313" key="15">
    <source>
        <dbReference type="EMBL" id="QQG45066.1"/>
    </source>
</evidence>
<name>A0A7T5UR35_9BACT</name>
<evidence type="ECO:0000256" key="6">
    <source>
        <dbReference type="ARBA" id="ARBA00022490"/>
    </source>
</evidence>
<evidence type="ECO:0000256" key="9">
    <source>
        <dbReference type="ARBA" id="ARBA00022759"/>
    </source>
</evidence>
<dbReference type="Proteomes" id="UP000595618">
    <property type="component" value="Chromosome"/>
</dbReference>
<evidence type="ECO:0000256" key="7">
    <source>
        <dbReference type="ARBA" id="ARBA00022722"/>
    </source>
</evidence>
<reference evidence="15 16" key="1">
    <citation type="submission" date="2020-07" db="EMBL/GenBank/DDBJ databases">
        <title>Huge and variable diversity of episymbiotic CPR bacteria and DPANN archaea in groundwater ecosystems.</title>
        <authorList>
            <person name="He C.Y."/>
            <person name="Keren R."/>
            <person name="Whittaker M."/>
            <person name="Farag I.F."/>
            <person name="Doudna J."/>
            <person name="Cate J.H.D."/>
            <person name="Banfield J.F."/>
        </authorList>
    </citation>
    <scope>NUCLEOTIDE SEQUENCE [LARGE SCALE GENOMIC DNA]</scope>
    <source>
        <strain evidence="15">NC_groundwater_541_Ag_S-0.1um_46_50</strain>
    </source>
</reference>
<dbReference type="NCBIfam" id="NF000595">
    <property type="entry name" value="PRK00015.1-3"/>
    <property type="match status" value="1"/>
</dbReference>
<dbReference type="InterPro" id="IPR036397">
    <property type="entry name" value="RNaseH_sf"/>
</dbReference>
<comment type="catalytic activity">
    <reaction evidence="1 12 13">
        <text>Endonucleolytic cleavage to 5'-phosphomonoester.</text>
        <dbReference type="EC" id="3.1.26.4"/>
    </reaction>
</comment>
<evidence type="ECO:0000256" key="12">
    <source>
        <dbReference type="PROSITE-ProRule" id="PRU01319"/>
    </source>
</evidence>
<dbReference type="CDD" id="cd07182">
    <property type="entry name" value="RNase_HII_bacteria_HII_like"/>
    <property type="match status" value="1"/>
</dbReference>
<keyword evidence="7 12" id="KW-0540">Nuclease</keyword>
<sequence length="221" mass="25561">MQTKFIIGIDEAGRSQNERASPYPYNKYIIGIDEAGRGPLAGPVVVAGIRVRTRHKHSGFFRNIRDSKKLSPKQREQWFRRLTDHPKIEWAVARVWPSVIDRINIAQAANLGACRVYKKLCPRINLGQNTQTLLDGSLHLSTKTPHETIVKGDEKIPVISAASIIAKVTRDRIMLRLHKKYPHYRFDVHKGYGTKKHREMLKRFGRSRVHRKSFRLTKHKD</sequence>
<proteinExistence type="inferred from homology"/>
<gene>
    <name evidence="15" type="ORF">HYW89_03635</name>
</gene>
<evidence type="ECO:0000256" key="3">
    <source>
        <dbReference type="ARBA" id="ARBA00004065"/>
    </source>
</evidence>
<dbReference type="PANTHER" id="PTHR10954:SF18">
    <property type="entry name" value="RIBONUCLEASE HII"/>
    <property type="match status" value="1"/>
</dbReference>
<feature type="binding site" evidence="12">
    <location>
        <position position="34"/>
    </location>
    <ligand>
        <name>a divalent metal cation</name>
        <dbReference type="ChEBI" id="CHEBI:60240"/>
    </ligand>
</feature>
<dbReference type="InterPro" id="IPR001352">
    <property type="entry name" value="RNase_HII/HIII"/>
</dbReference>
<feature type="domain" description="RNase H type-2" evidence="14">
    <location>
        <begin position="27"/>
        <end position="221"/>
    </location>
</feature>
<accession>A0A7T5UR35</accession>
<feature type="binding site" evidence="12">
    <location>
        <position position="33"/>
    </location>
    <ligand>
        <name>a divalent metal cation</name>
        <dbReference type="ChEBI" id="CHEBI:60240"/>
    </ligand>
</feature>
<dbReference type="EMBL" id="CP066690">
    <property type="protein sequence ID" value="QQG45066.1"/>
    <property type="molecule type" value="Genomic_DNA"/>
</dbReference>
<dbReference type="GO" id="GO:0004523">
    <property type="term" value="F:RNA-DNA hybrid ribonuclease activity"/>
    <property type="evidence" value="ECO:0007669"/>
    <property type="project" value="UniProtKB-UniRule"/>
</dbReference>
<dbReference type="InterPro" id="IPR022898">
    <property type="entry name" value="RNase_HII"/>
</dbReference>
<dbReference type="InterPro" id="IPR012337">
    <property type="entry name" value="RNaseH-like_sf"/>
</dbReference>
<dbReference type="PROSITE" id="PS51975">
    <property type="entry name" value="RNASE_H_2"/>
    <property type="match status" value="1"/>
</dbReference>
<evidence type="ECO:0000256" key="2">
    <source>
        <dbReference type="ARBA" id="ARBA00001946"/>
    </source>
</evidence>
<evidence type="ECO:0000256" key="13">
    <source>
        <dbReference type="RuleBase" id="RU003515"/>
    </source>
</evidence>
<organism evidence="15 16">
    <name type="scientific">Candidatus Sungiibacteriota bacterium</name>
    <dbReference type="NCBI Taxonomy" id="2750080"/>
    <lineage>
        <taxon>Bacteria</taxon>
        <taxon>Candidatus Sungiibacteriota</taxon>
    </lineage>
</organism>
<evidence type="ECO:0000256" key="5">
    <source>
        <dbReference type="ARBA" id="ARBA00007383"/>
    </source>
</evidence>
<evidence type="ECO:0000256" key="10">
    <source>
        <dbReference type="ARBA" id="ARBA00022801"/>
    </source>
</evidence>
<comment type="cofactor">
    <cofactor evidence="12">
        <name>Mn(2+)</name>
        <dbReference type="ChEBI" id="CHEBI:29035"/>
    </cofactor>
    <cofactor evidence="12">
        <name>Mg(2+)</name>
        <dbReference type="ChEBI" id="CHEBI:18420"/>
    </cofactor>
    <text evidence="12">Manganese or magnesium. Binds 1 divalent metal ion per monomer in the absence of substrate. May bind a second metal ion after substrate binding.</text>
</comment>
<dbReference type="GO" id="GO:0003723">
    <property type="term" value="F:RNA binding"/>
    <property type="evidence" value="ECO:0007669"/>
    <property type="project" value="UniProtKB-UniRule"/>
</dbReference>
<keyword evidence="11" id="KW-0464">Manganese</keyword>
<dbReference type="AlphaFoldDB" id="A0A7T5UR35"/>
<evidence type="ECO:0000256" key="4">
    <source>
        <dbReference type="ARBA" id="ARBA00004496"/>
    </source>
</evidence>
<dbReference type="Gene3D" id="3.30.420.10">
    <property type="entry name" value="Ribonuclease H-like superfamily/Ribonuclease H"/>
    <property type="match status" value="1"/>
</dbReference>
<dbReference type="SUPFAM" id="SSF53098">
    <property type="entry name" value="Ribonuclease H-like"/>
    <property type="match status" value="1"/>
</dbReference>